<dbReference type="Proteomes" id="UP001597469">
    <property type="component" value="Unassembled WGS sequence"/>
</dbReference>
<proteinExistence type="predicted"/>
<organism evidence="3 4">
    <name type="scientific">Spirosoma soli</name>
    <dbReference type="NCBI Taxonomy" id="1770529"/>
    <lineage>
        <taxon>Bacteria</taxon>
        <taxon>Pseudomonadati</taxon>
        <taxon>Bacteroidota</taxon>
        <taxon>Cytophagia</taxon>
        <taxon>Cytophagales</taxon>
        <taxon>Cytophagaceae</taxon>
        <taxon>Spirosoma</taxon>
    </lineage>
</organism>
<evidence type="ECO:0000313" key="4">
    <source>
        <dbReference type="Proteomes" id="UP001597469"/>
    </source>
</evidence>
<evidence type="ECO:0008006" key="5">
    <source>
        <dbReference type="Google" id="ProtNLM"/>
    </source>
</evidence>
<keyword evidence="4" id="KW-1185">Reference proteome</keyword>
<gene>
    <name evidence="3" type="ORF">ACFSUS_04955</name>
</gene>
<name>A0ABW5M0A4_9BACT</name>
<dbReference type="EMBL" id="JBHULN010000002">
    <property type="protein sequence ID" value="MFD2569971.1"/>
    <property type="molecule type" value="Genomic_DNA"/>
</dbReference>
<sequence>MKNNLLSLIPCLLLFVPALAQTDVINVTPTGSSDRNSVFVGYLAGSGNSNTGNYNVFVGTGAGSNNTTGVFNTFVGGGSGNKNTIASLNTFLGINSGNANTTGAVNTFLGAFAGYQNTTGAFNAFLGAQAGRFNATGADNTFLGYFAGTQNSSGFENTYVGSRAGSNATAEGNTFVGYKAGEKVSTGTNNTFVGRQAGENVTTGSNNIIVGPSSGTAVIDGSENVLIGYNSQAEHNLYNATAIGTGSRVTISNALILGNQVNVGIGTSAPSTRLEVVSEIADVSGLRLTNLTTNSPAAKSTDQFLTVNELGDVIKARYQLRINSADEWSDKVFAPTYQLRPLASVAAYVREKGHLPGVPSANEVVKVGVDLVKMNATLLEKVEELTLYLIQQQKRVEQLENQVRQLSKP</sequence>
<evidence type="ECO:0000256" key="2">
    <source>
        <dbReference type="SAM" id="SignalP"/>
    </source>
</evidence>
<dbReference type="InterPro" id="IPR011049">
    <property type="entry name" value="Serralysin-like_metalloprot_C"/>
</dbReference>
<feature type="chain" id="PRO_5045890861" description="TMF family protein" evidence="2">
    <location>
        <begin position="21"/>
        <end position="409"/>
    </location>
</feature>
<keyword evidence="2" id="KW-0732">Signal</keyword>
<accession>A0ABW5M0A4</accession>
<dbReference type="Gene3D" id="2.150.10.10">
    <property type="entry name" value="Serralysin-like metalloprotease, C-terminal"/>
    <property type="match status" value="1"/>
</dbReference>
<keyword evidence="1" id="KW-0175">Coiled coil</keyword>
<protein>
    <recommendedName>
        <fullName evidence="5">TMF family protein</fullName>
    </recommendedName>
</protein>
<comment type="caution">
    <text evidence="3">The sequence shown here is derived from an EMBL/GenBank/DDBJ whole genome shotgun (WGS) entry which is preliminary data.</text>
</comment>
<evidence type="ECO:0000256" key="1">
    <source>
        <dbReference type="SAM" id="Coils"/>
    </source>
</evidence>
<evidence type="ECO:0000313" key="3">
    <source>
        <dbReference type="EMBL" id="MFD2569971.1"/>
    </source>
</evidence>
<dbReference type="RefSeq" id="WP_381519923.1">
    <property type="nucleotide sequence ID" value="NZ_JBHULN010000002.1"/>
</dbReference>
<feature type="signal peptide" evidence="2">
    <location>
        <begin position="1"/>
        <end position="20"/>
    </location>
</feature>
<reference evidence="4" key="1">
    <citation type="journal article" date="2019" name="Int. J. Syst. Evol. Microbiol.">
        <title>The Global Catalogue of Microorganisms (GCM) 10K type strain sequencing project: providing services to taxonomists for standard genome sequencing and annotation.</title>
        <authorList>
            <consortium name="The Broad Institute Genomics Platform"/>
            <consortium name="The Broad Institute Genome Sequencing Center for Infectious Disease"/>
            <person name="Wu L."/>
            <person name="Ma J."/>
        </authorList>
    </citation>
    <scope>NUCLEOTIDE SEQUENCE [LARGE SCALE GENOMIC DNA]</scope>
    <source>
        <strain evidence="4">KCTC 42805</strain>
    </source>
</reference>
<feature type="coiled-coil region" evidence="1">
    <location>
        <begin position="382"/>
        <end position="409"/>
    </location>
</feature>